<geneLocation type="plasmid" evidence="4">
    <name>megaplasmid Rsp</name>
</geneLocation>
<dbReference type="KEGG" id="rso:RSp1361"/>
<feature type="region of interest" description="Disordered" evidence="1">
    <location>
        <begin position="1"/>
        <end position="87"/>
    </location>
</feature>
<reference evidence="3 4" key="1">
    <citation type="journal article" date="2002" name="Nature">
        <title>Genome sequence of the plant pathogen Ralstonia solanacearum.</title>
        <authorList>
            <person name="Salanoubat M."/>
            <person name="Genin S."/>
            <person name="Artiguenave F."/>
            <person name="Gouzy J."/>
            <person name="Mangenot S."/>
            <person name="Arlat M."/>
            <person name="Billault A."/>
            <person name="Brottier P."/>
            <person name="Camus J.C."/>
            <person name="Cattolico L."/>
            <person name="Chandler M."/>
            <person name="Choisne N."/>
            <person name="Claudel-Renard C."/>
            <person name="Cunnac S."/>
            <person name="Demange N."/>
            <person name="Gaspin C."/>
            <person name="Lavie M."/>
            <person name="Moisan A."/>
            <person name="Robert C."/>
            <person name="Saurin W."/>
            <person name="Schiex T."/>
            <person name="Siguier P."/>
            <person name="Thebault P."/>
            <person name="Whalen M."/>
            <person name="Wincker P."/>
            <person name="Levy M."/>
            <person name="Weissenbach J."/>
            <person name="Boucher C.A."/>
        </authorList>
    </citation>
    <scope>NUCLEOTIDE SEQUENCE [LARGE SCALE GENOMIC DNA]</scope>
    <source>
        <strain evidence="4">ATCC BAA-1114 / GMI1000</strain>
        <strain evidence="3">GMI1000</strain>
        <plasmid evidence="4">megaplasmid Rsp</plasmid>
    </source>
</reference>
<evidence type="ECO:0000256" key="1">
    <source>
        <dbReference type="SAM" id="MobiDB-lite"/>
    </source>
</evidence>
<evidence type="ECO:0000313" key="3">
    <source>
        <dbReference type="EMBL" id="CAD18512.1"/>
    </source>
</evidence>
<dbReference type="HOGENOM" id="CLU_2481083_0_0_4"/>
<dbReference type="EnsemblBacteria" id="CAD18512">
    <property type="protein sequence ID" value="CAD18512"/>
    <property type="gene ID" value="RSp1361"/>
</dbReference>
<dbReference type="EnsemblBacteria" id="CAD18481">
    <property type="protein sequence ID" value="CAD18481"/>
    <property type="gene ID" value="RSp1330"/>
</dbReference>
<dbReference type="AlphaFoldDB" id="Q8XGB4"/>
<sequence length="87" mass="9628">MSITASIWNVRNRGFSPLTGHGRQPNAGAPSRIGTPGGDWSRYVGQEKLRPRPAGPCSRLRWTSTRRDATRTARRSFTHALLSGDRP</sequence>
<keyword evidence="4" id="KW-1185">Reference proteome</keyword>
<evidence type="ECO:0000313" key="2">
    <source>
        <dbReference type="EMBL" id="CAD18481.1"/>
    </source>
</evidence>
<dbReference type="EMBL" id="AL646053">
    <property type="protein sequence ID" value="CAD18512.1"/>
    <property type="molecule type" value="Genomic_DNA"/>
</dbReference>
<dbReference type="KEGG" id="rso:RSp1330"/>
<proteinExistence type="predicted"/>
<organism evidence="3 4">
    <name type="scientific">Ralstonia nicotianae (strain ATCC BAA-1114 / GMI1000)</name>
    <name type="common">Ralstonia solanacearum</name>
    <dbReference type="NCBI Taxonomy" id="267608"/>
    <lineage>
        <taxon>Bacteria</taxon>
        <taxon>Pseudomonadati</taxon>
        <taxon>Pseudomonadota</taxon>
        <taxon>Betaproteobacteria</taxon>
        <taxon>Burkholderiales</taxon>
        <taxon>Burkholderiaceae</taxon>
        <taxon>Ralstonia</taxon>
        <taxon>Ralstonia solanacearum species complex</taxon>
    </lineage>
</organism>
<accession>Q8XGB4</accession>
<dbReference type="EMBL" id="AL646053">
    <property type="protein sequence ID" value="CAD18481.1"/>
    <property type="molecule type" value="Genomic_DNA"/>
</dbReference>
<reference evidence="3" key="2">
    <citation type="submission" date="2006-04" db="EMBL/GenBank/DDBJ databases">
        <authorList>
            <person name="Boucher C.A."/>
        </authorList>
    </citation>
    <scope>NUCLEOTIDE SEQUENCE</scope>
    <source>
        <strain evidence="3">GMI1000</strain>
        <plasmid evidence="4">megaplasmid Rsp</plasmid>
    </source>
</reference>
<evidence type="ECO:0000313" key="4">
    <source>
        <dbReference type="Proteomes" id="UP000001436"/>
    </source>
</evidence>
<dbReference type="Proteomes" id="UP000001436">
    <property type="component" value="Plasmid pGMI1000MP"/>
</dbReference>
<protein>
    <submittedName>
        <fullName evidence="3">Uncharacterized protein</fullName>
    </submittedName>
</protein>
<gene>
    <name evidence="2" type="ordered locus">RSp1330</name>
    <name evidence="3" type="ordered locus">RSp1361</name>
</gene>
<name>Q8XGB4_RALN1</name>